<name>A0ABW3K8A3_9BACT</name>
<feature type="domain" description="DUF4440" evidence="1">
    <location>
        <begin position="36"/>
        <end position="139"/>
    </location>
</feature>
<evidence type="ECO:0000313" key="3">
    <source>
        <dbReference type="Proteomes" id="UP001597112"/>
    </source>
</evidence>
<dbReference type="InterPro" id="IPR027843">
    <property type="entry name" value="DUF4440"/>
</dbReference>
<protein>
    <submittedName>
        <fullName evidence="2">YybH family protein</fullName>
    </submittedName>
</protein>
<organism evidence="2 3">
    <name type="scientific">Ohtaekwangia kribbensis</name>
    <dbReference type="NCBI Taxonomy" id="688913"/>
    <lineage>
        <taxon>Bacteria</taxon>
        <taxon>Pseudomonadati</taxon>
        <taxon>Bacteroidota</taxon>
        <taxon>Cytophagia</taxon>
        <taxon>Cytophagales</taxon>
        <taxon>Fulvivirgaceae</taxon>
        <taxon>Ohtaekwangia</taxon>
    </lineage>
</organism>
<evidence type="ECO:0000259" key="1">
    <source>
        <dbReference type="Pfam" id="PF14534"/>
    </source>
</evidence>
<dbReference type="Gene3D" id="3.10.450.50">
    <property type="match status" value="1"/>
</dbReference>
<gene>
    <name evidence="2" type="ORF">ACFQ21_24530</name>
</gene>
<dbReference type="InterPro" id="IPR032710">
    <property type="entry name" value="NTF2-like_dom_sf"/>
</dbReference>
<sequence>MRFLILTIAVAIGCCSCKEEKPSAAKMREILHERNEKLGAFFKEGDAEKLASMYTDSAKLCPNGTYEIFVGKQTIKNFWSRAMKDSQLLDMDTQTLTVDGNGEYIYETGRTKTKVKYQDSVFVTEVKFANVWKRQPDGTYLLDVDIWNAISK</sequence>
<dbReference type="EMBL" id="JBHTKA010000008">
    <property type="protein sequence ID" value="MFD1002514.1"/>
    <property type="molecule type" value="Genomic_DNA"/>
</dbReference>
<evidence type="ECO:0000313" key="2">
    <source>
        <dbReference type="EMBL" id="MFD1002514.1"/>
    </source>
</evidence>
<proteinExistence type="predicted"/>
<dbReference type="RefSeq" id="WP_377583719.1">
    <property type="nucleotide sequence ID" value="NZ_JBHTKA010000008.1"/>
</dbReference>
<comment type="caution">
    <text evidence="2">The sequence shown here is derived from an EMBL/GenBank/DDBJ whole genome shotgun (WGS) entry which is preliminary data.</text>
</comment>
<keyword evidence="3" id="KW-1185">Reference proteome</keyword>
<dbReference type="SUPFAM" id="SSF54427">
    <property type="entry name" value="NTF2-like"/>
    <property type="match status" value="1"/>
</dbReference>
<dbReference type="Proteomes" id="UP001597112">
    <property type="component" value="Unassembled WGS sequence"/>
</dbReference>
<reference evidence="3" key="1">
    <citation type="journal article" date="2019" name="Int. J. Syst. Evol. Microbiol.">
        <title>The Global Catalogue of Microorganisms (GCM) 10K type strain sequencing project: providing services to taxonomists for standard genome sequencing and annotation.</title>
        <authorList>
            <consortium name="The Broad Institute Genomics Platform"/>
            <consortium name="The Broad Institute Genome Sequencing Center for Infectious Disease"/>
            <person name="Wu L."/>
            <person name="Ma J."/>
        </authorList>
    </citation>
    <scope>NUCLEOTIDE SEQUENCE [LARGE SCALE GENOMIC DNA]</scope>
    <source>
        <strain evidence="3">CCUG 58938</strain>
    </source>
</reference>
<dbReference type="Pfam" id="PF14534">
    <property type="entry name" value="DUF4440"/>
    <property type="match status" value="1"/>
</dbReference>
<accession>A0ABW3K8A3</accession>